<dbReference type="AlphaFoldDB" id="A0A1R3RTE1"/>
<dbReference type="EMBL" id="KV907496">
    <property type="protein sequence ID" value="OOF97751.1"/>
    <property type="molecule type" value="Genomic_DNA"/>
</dbReference>
<name>A0A1R3RTE1_ASPC5</name>
<evidence type="ECO:0000313" key="2">
    <source>
        <dbReference type="Proteomes" id="UP000188318"/>
    </source>
</evidence>
<sequence length="95" mass="11395">MVLWVQNLQQRIWMHFTSDKKESRVLRWILGTTRNDPLRYSSRPPKTRREMARGWIEDPCGAEAMTIIRCQNLRFAGRHPGQGQRLILRKIDEEY</sequence>
<keyword evidence="2" id="KW-1185">Reference proteome</keyword>
<protein>
    <submittedName>
        <fullName evidence="1">Uncharacterized protein</fullName>
    </submittedName>
</protein>
<proteinExistence type="predicted"/>
<dbReference type="VEuPathDB" id="FungiDB:ASPCADRAFT_205004"/>
<dbReference type="Proteomes" id="UP000188318">
    <property type="component" value="Unassembled WGS sequence"/>
</dbReference>
<gene>
    <name evidence="1" type="ORF">ASPCADRAFT_205004</name>
</gene>
<evidence type="ECO:0000313" key="1">
    <source>
        <dbReference type="EMBL" id="OOF97751.1"/>
    </source>
</evidence>
<reference evidence="2" key="1">
    <citation type="journal article" date="2017" name="Genome Biol.">
        <title>Comparative genomics reveals high biological diversity and specific adaptations in the industrially and medically important fungal genus Aspergillus.</title>
        <authorList>
            <person name="de Vries R.P."/>
            <person name="Riley R."/>
            <person name="Wiebenga A."/>
            <person name="Aguilar-Osorio G."/>
            <person name="Amillis S."/>
            <person name="Uchima C.A."/>
            <person name="Anderluh G."/>
            <person name="Asadollahi M."/>
            <person name="Askin M."/>
            <person name="Barry K."/>
            <person name="Battaglia E."/>
            <person name="Bayram O."/>
            <person name="Benocci T."/>
            <person name="Braus-Stromeyer S.A."/>
            <person name="Caldana C."/>
            <person name="Canovas D."/>
            <person name="Cerqueira G.C."/>
            <person name="Chen F."/>
            <person name="Chen W."/>
            <person name="Choi C."/>
            <person name="Clum A."/>
            <person name="Dos Santos R.A."/>
            <person name="Damasio A.R."/>
            <person name="Diallinas G."/>
            <person name="Emri T."/>
            <person name="Fekete E."/>
            <person name="Flipphi M."/>
            <person name="Freyberg S."/>
            <person name="Gallo A."/>
            <person name="Gournas C."/>
            <person name="Habgood R."/>
            <person name="Hainaut M."/>
            <person name="Harispe M.L."/>
            <person name="Henrissat B."/>
            <person name="Hilden K.S."/>
            <person name="Hope R."/>
            <person name="Hossain A."/>
            <person name="Karabika E."/>
            <person name="Karaffa L."/>
            <person name="Karanyi Z."/>
            <person name="Krasevec N."/>
            <person name="Kuo A."/>
            <person name="Kusch H."/>
            <person name="LaButti K."/>
            <person name="Lagendijk E.L."/>
            <person name="Lapidus A."/>
            <person name="Levasseur A."/>
            <person name="Lindquist E."/>
            <person name="Lipzen A."/>
            <person name="Logrieco A.F."/>
            <person name="MacCabe A."/>
            <person name="Maekelae M.R."/>
            <person name="Malavazi I."/>
            <person name="Melin P."/>
            <person name="Meyer V."/>
            <person name="Mielnichuk N."/>
            <person name="Miskei M."/>
            <person name="Molnar A.P."/>
            <person name="Mule G."/>
            <person name="Ngan C.Y."/>
            <person name="Orejas M."/>
            <person name="Orosz E."/>
            <person name="Ouedraogo J.P."/>
            <person name="Overkamp K.M."/>
            <person name="Park H.-S."/>
            <person name="Perrone G."/>
            <person name="Piumi F."/>
            <person name="Punt P.J."/>
            <person name="Ram A.F."/>
            <person name="Ramon A."/>
            <person name="Rauscher S."/>
            <person name="Record E."/>
            <person name="Riano-Pachon D.M."/>
            <person name="Robert V."/>
            <person name="Roehrig J."/>
            <person name="Ruller R."/>
            <person name="Salamov A."/>
            <person name="Salih N.S."/>
            <person name="Samson R.A."/>
            <person name="Sandor E."/>
            <person name="Sanguinetti M."/>
            <person name="Schuetze T."/>
            <person name="Sepcic K."/>
            <person name="Shelest E."/>
            <person name="Sherlock G."/>
            <person name="Sophianopoulou V."/>
            <person name="Squina F.M."/>
            <person name="Sun H."/>
            <person name="Susca A."/>
            <person name="Todd R.B."/>
            <person name="Tsang A."/>
            <person name="Unkles S.E."/>
            <person name="van de Wiele N."/>
            <person name="van Rossen-Uffink D."/>
            <person name="Oliveira J.V."/>
            <person name="Vesth T.C."/>
            <person name="Visser J."/>
            <person name="Yu J.-H."/>
            <person name="Zhou M."/>
            <person name="Andersen M.R."/>
            <person name="Archer D.B."/>
            <person name="Baker S.E."/>
            <person name="Benoit I."/>
            <person name="Brakhage A.A."/>
            <person name="Braus G.H."/>
            <person name="Fischer R."/>
            <person name="Frisvad J.C."/>
            <person name="Goldman G.H."/>
            <person name="Houbraken J."/>
            <person name="Oakley B."/>
            <person name="Pocsi I."/>
            <person name="Scazzocchio C."/>
            <person name="Seiboth B."/>
            <person name="vanKuyk P.A."/>
            <person name="Wortman J."/>
            <person name="Dyer P.S."/>
            <person name="Grigoriev I.V."/>
        </authorList>
    </citation>
    <scope>NUCLEOTIDE SEQUENCE [LARGE SCALE GENOMIC DNA]</scope>
    <source>
        <strain evidence="2">ITEM 5010</strain>
    </source>
</reference>
<organism evidence="1 2">
    <name type="scientific">Aspergillus carbonarius (strain ITEM 5010)</name>
    <dbReference type="NCBI Taxonomy" id="602072"/>
    <lineage>
        <taxon>Eukaryota</taxon>
        <taxon>Fungi</taxon>
        <taxon>Dikarya</taxon>
        <taxon>Ascomycota</taxon>
        <taxon>Pezizomycotina</taxon>
        <taxon>Eurotiomycetes</taxon>
        <taxon>Eurotiomycetidae</taxon>
        <taxon>Eurotiales</taxon>
        <taxon>Aspergillaceae</taxon>
        <taxon>Aspergillus</taxon>
        <taxon>Aspergillus subgen. Circumdati</taxon>
    </lineage>
</organism>
<accession>A0A1R3RTE1</accession>